<gene>
    <name evidence="2" type="ORF">CWD88_31135</name>
</gene>
<reference evidence="2 3" key="1">
    <citation type="submission" date="2017-11" db="EMBL/GenBank/DDBJ databases">
        <title>Molecular characterization of Burkholderia pseudomallei and closely related isolates from Vietnam.</title>
        <authorList>
            <person name="Ustinov D.V."/>
            <person name="Antonov A.S."/>
            <person name="Avdusheva E.F."/>
            <person name="Shpak I.M."/>
            <person name="Zakharova I.B."/>
            <person name="Thi L.A."/>
            <person name="Teteryatnikova N."/>
            <person name="Lopasteyskaya Y.A."/>
            <person name="Kuzyutina J.A."/>
            <person name="Ngo T.N."/>
            <person name="Victorov D.V."/>
        </authorList>
    </citation>
    <scope>NUCLEOTIDE SEQUENCE [LARGE SCALE GENOMIC DNA]</scope>
    <source>
        <strain evidence="2 3">V1512</strain>
    </source>
</reference>
<dbReference type="Proteomes" id="UP000231878">
    <property type="component" value="Unassembled WGS sequence"/>
</dbReference>
<name>A0AAX0U1S7_BURPE</name>
<evidence type="ECO:0000313" key="3">
    <source>
        <dbReference type="Proteomes" id="UP000231878"/>
    </source>
</evidence>
<comment type="caution">
    <text evidence="2">The sequence shown here is derived from an EMBL/GenBank/DDBJ whole genome shotgun (WGS) entry which is preliminary data.</text>
</comment>
<feature type="region of interest" description="Disordered" evidence="1">
    <location>
        <begin position="1"/>
        <end position="54"/>
    </location>
</feature>
<organism evidence="2 3">
    <name type="scientific">Burkholderia pseudomallei</name>
    <name type="common">Pseudomonas pseudomallei</name>
    <dbReference type="NCBI Taxonomy" id="28450"/>
    <lineage>
        <taxon>Bacteria</taxon>
        <taxon>Pseudomonadati</taxon>
        <taxon>Pseudomonadota</taxon>
        <taxon>Betaproteobacteria</taxon>
        <taxon>Burkholderiales</taxon>
        <taxon>Burkholderiaceae</taxon>
        <taxon>Burkholderia</taxon>
        <taxon>pseudomallei group</taxon>
    </lineage>
</organism>
<dbReference type="AlphaFoldDB" id="A0AAX0U1S7"/>
<proteinExistence type="predicted"/>
<sequence length="54" mass="6056">MARPPYRRINEPANATDRMPTEPPGRIRPFESLHPDTGRHAPATTNDKDGDFPS</sequence>
<feature type="compositionally biased region" description="Basic and acidic residues" evidence="1">
    <location>
        <begin position="28"/>
        <end position="39"/>
    </location>
</feature>
<dbReference type="EMBL" id="PHRB01000046">
    <property type="protein sequence ID" value="PJO62404.1"/>
    <property type="molecule type" value="Genomic_DNA"/>
</dbReference>
<evidence type="ECO:0000256" key="1">
    <source>
        <dbReference type="SAM" id="MobiDB-lite"/>
    </source>
</evidence>
<accession>A0AAX0U1S7</accession>
<evidence type="ECO:0000313" key="2">
    <source>
        <dbReference type="EMBL" id="PJO62404.1"/>
    </source>
</evidence>
<protein>
    <submittedName>
        <fullName evidence="2">Gluconolactonase</fullName>
    </submittedName>
</protein>